<dbReference type="RefSeq" id="WP_409846872.1">
    <property type="nucleotide sequence ID" value="NZ_JAUFPJ010000001.1"/>
</dbReference>
<dbReference type="PANTHER" id="PTHR40202">
    <property type="match status" value="1"/>
</dbReference>
<evidence type="ECO:0000313" key="2">
    <source>
        <dbReference type="Proteomes" id="UP000295357"/>
    </source>
</evidence>
<proteinExistence type="predicted"/>
<dbReference type="InterPro" id="IPR052567">
    <property type="entry name" value="OP_Dioxygenase"/>
</dbReference>
<sequence length="194" mass="20812">MSPDTTRQDFIARIGHMLRSQAHMSYDGQRAEAVSALDHGLQCAQLAEWAGAPASLVAAALLHDIGHFADDEVVSLGDTVDDEHELRALPLLSQGFGAAVLEPIRLHVAAKRYLVATEPGYRETLSPASLHSLMLQGGPMSPDECAAFAALPFAQDALALRRWDDVGKEVGKPTPSLDYYLALLDEVAALDARA</sequence>
<reference evidence="1 2" key="1">
    <citation type="submission" date="2019-03" db="EMBL/GenBank/DDBJ databases">
        <title>Genomic Encyclopedia of Type Strains, Phase IV (KMG-IV): sequencing the most valuable type-strain genomes for metagenomic binning, comparative biology and taxonomic classification.</title>
        <authorList>
            <person name="Goeker M."/>
        </authorList>
    </citation>
    <scope>NUCLEOTIDE SEQUENCE [LARGE SCALE GENOMIC DNA]</scope>
    <source>
        <strain evidence="1 2">DSM 25082</strain>
    </source>
</reference>
<dbReference type="Gene3D" id="1.10.3210.10">
    <property type="entry name" value="Hypothetical protein af1432"/>
    <property type="match status" value="1"/>
</dbReference>
<dbReference type="Proteomes" id="UP000295357">
    <property type="component" value="Unassembled WGS sequence"/>
</dbReference>
<dbReference type="EMBL" id="SNXE01000001">
    <property type="protein sequence ID" value="TDP12975.1"/>
    <property type="molecule type" value="Genomic_DNA"/>
</dbReference>
<dbReference type="PANTHER" id="PTHR40202:SF1">
    <property type="entry name" value="HD DOMAIN-CONTAINING PROTEIN"/>
    <property type="match status" value="1"/>
</dbReference>
<keyword evidence="2" id="KW-1185">Reference proteome</keyword>
<dbReference type="AlphaFoldDB" id="A0A4R6ND84"/>
<dbReference type="SUPFAM" id="SSF109604">
    <property type="entry name" value="HD-domain/PDEase-like"/>
    <property type="match status" value="1"/>
</dbReference>
<accession>A0A4R6ND84</accession>
<organism evidence="1 2">
    <name type="scientific">Roseateles asaccharophilus</name>
    <dbReference type="NCBI Taxonomy" id="582607"/>
    <lineage>
        <taxon>Bacteria</taxon>
        <taxon>Pseudomonadati</taxon>
        <taxon>Pseudomonadota</taxon>
        <taxon>Betaproteobacteria</taxon>
        <taxon>Burkholderiales</taxon>
        <taxon>Sphaerotilaceae</taxon>
        <taxon>Roseateles</taxon>
    </lineage>
</organism>
<gene>
    <name evidence="1" type="ORF">DFR39_101449</name>
</gene>
<comment type="caution">
    <text evidence="1">The sequence shown here is derived from an EMBL/GenBank/DDBJ whole genome shotgun (WGS) entry which is preliminary data.</text>
</comment>
<name>A0A4R6ND84_9BURK</name>
<protein>
    <submittedName>
        <fullName evidence="1">Phosphonate degradation associated HDIG domain protein</fullName>
    </submittedName>
</protein>
<evidence type="ECO:0000313" key="1">
    <source>
        <dbReference type="EMBL" id="TDP12975.1"/>
    </source>
</evidence>